<keyword evidence="2" id="KW-1185">Reference proteome</keyword>
<proteinExistence type="predicted"/>
<evidence type="ECO:0000313" key="2">
    <source>
        <dbReference type="Proteomes" id="UP001326110"/>
    </source>
</evidence>
<evidence type="ECO:0000313" key="1">
    <source>
        <dbReference type="EMBL" id="WQH04861.1"/>
    </source>
</evidence>
<sequence>MWPTIALEEFLADPQKALKKIAASSDIYFITENGKPILDIRPFRSVPNEKMRGSVLAEGNIVSPIEADGYAPFR</sequence>
<accession>A0ABZ0XYN3</accession>
<dbReference type="Proteomes" id="UP001326110">
    <property type="component" value="Chromosome"/>
</dbReference>
<dbReference type="GeneID" id="43165249"/>
<evidence type="ECO:0008006" key="3">
    <source>
        <dbReference type="Google" id="ProtNLM"/>
    </source>
</evidence>
<dbReference type="RefSeq" id="WP_019923644.1">
    <property type="nucleotide sequence ID" value="NZ_CP140152.1"/>
</dbReference>
<protein>
    <recommendedName>
        <fullName evidence="3">Type II toxin-antitoxin system Phd/YefM family antitoxin</fullName>
    </recommendedName>
</protein>
<dbReference type="EMBL" id="CP140152">
    <property type="protein sequence ID" value="WQH04861.1"/>
    <property type="molecule type" value="Genomic_DNA"/>
</dbReference>
<gene>
    <name evidence="1" type="ORF">SR858_00520</name>
</gene>
<name>A0ABZ0XYN3_9BURK</name>
<reference evidence="1 2" key="1">
    <citation type="submission" date="2023-11" db="EMBL/GenBank/DDBJ databases">
        <title>MicrobeMod: A computational toolkit for identifying prokaryotic methylation and restriction-modification with nanopore sequencing.</title>
        <authorList>
            <person name="Crits-Christoph A."/>
            <person name="Kang S.C."/>
            <person name="Lee H."/>
            <person name="Ostrov N."/>
        </authorList>
    </citation>
    <scope>NUCLEOTIDE SEQUENCE [LARGE SCALE GENOMIC DNA]</scope>
    <source>
        <strain evidence="1 2">ATCC 25935</strain>
    </source>
</reference>
<organism evidence="1 2">
    <name type="scientific">Duganella zoogloeoides</name>
    <dbReference type="NCBI Taxonomy" id="75659"/>
    <lineage>
        <taxon>Bacteria</taxon>
        <taxon>Pseudomonadati</taxon>
        <taxon>Pseudomonadota</taxon>
        <taxon>Betaproteobacteria</taxon>
        <taxon>Burkholderiales</taxon>
        <taxon>Oxalobacteraceae</taxon>
        <taxon>Telluria group</taxon>
        <taxon>Duganella</taxon>
    </lineage>
</organism>